<protein>
    <submittedName>
        <fullName evidence="2">Uncharacterized protein</fullName>
    </submittedName>
</protein>
<organism evidence="2 3">
    <name type="scientific">Paeniglutamicibacter antarcticus</name>
    <dbReference type="NCBI Taxonomy" id="494023"/>
    <lineage>
        <taxon>Bacteria</taxon>
        <taxon>Bacillati</taxon>
        <taxon>Actinomycetota</taxon>
        <taxon>Actinomycetes</taxon>
        <taxon>Micrococcales</taxon>
        <taxon>Micrococcaceae</taxon>
        <taxon>Paeniglutamicibacter</taxon>
    </lineage>
</organism>
<evidence type="ECO:0000313" key="2">
    <source>
        <dbReference type="EMBL" id="GAA5226061.1"/>
    </source>
</evidence>
<dbReference type="Proteomes" id="UP001501257">
    <property type="component" value="Unassembled WGS sequence"/>
</dbReference>
<gene>
    <name evidence="2" type="ORF">GCM10025778_05910</name>
</gene>
<evidence type="ECO:0000313" key="3">
    <source>
        <dbReference type="Proteomes" id="UP001501257"/>
    </source>
</evidence>
<sequence length="114" mass="12705">MPDTQAGKISRTVTLGRQIPVQDAGYTSLIPQDVMASQITMGKDPMLRTERRESLDCFPGQNPRLGIEPGKHLIDLNPVPGSTPAKRQWISQQTTERDRIHGGHHIQQAPQFAR</sequence>
<evidence type="ECO:0000256" key="1">
    <source>
        <dbReference type="SAM" id="MobiDB-lite"/>
    </source>
</evidence>
<dbReference type="EMBL" id="BAABLK010000009">
    <property type="protein sequence ID" value="GAA5226061.1"/>
    <property type="molecule type" value="Genomic_DNA"/>
</dbReference>
<reference evidence="3" key="1">
    <citation type="journal article" date="2019" name="Int. J. Syst. Evol. Microbiol.">
        <title>The Global Catalogue of Microorganisms (GCM) 10K type strain sequencing project: providing services to taxonomists for standard genome sequencing and annotation.</title>
        <authorList>
            <consortium name="The Broad Institute Genomics Platform"/>
            <consortium name="The Broad Institute Genome Sequencing Center for Infectious Disease"/>
            <person name="Wu L."/>
            <person name="Ma J."/>
        </authorList>
    </citation>
    <scope>NUCLEOTIDE SEQUENCE [LARGE SCALE GENOMIC DNA]</scope>
    <source>
        <strain evidence="3">JCM 18952</strain>
    </source>
</reference>
<name>A0ABP9TI57_9MICC</name>
<proteinExistence type="predicted"/>
<comment type="caution">
    <text evidence="2">The sequence shown here is derived from an EMBL/GenBank/DDBJ whole genome shotgun (WGS) entry which is preliminary data.</text>
</comment>
<feature type="region of interest" description="Disordered" evidence="1">
    <location>
        <begin position="78"/>
        <end position="114"/>
    </location>
</feature>
<keyword evidence="3" id="KW-1185">Reference proteome</keyword>
<accession>A0ABP9TI57</accession>